<dbReference type="EMBL" id="CM047737">
    <property type="protein sequence ID" value="KAJ0047904.1"/>
    <property type="molecule type" value="Genomic_DNA"/>
</dbReference>
<evidence type="ECO:0000313" key="1">
    <source>
        <dbReference type="EMBL" id="KAJ0047904.1"/>
    </source>
</evidence>
<keyword evidence="2" id="KW-1185">Reference proteome</keyword>
<dbReference type="Proteomes" id="UP001163603">
    <property type="component" value="Chromosome 2"/>
</dbReference>
<proteinExistence type="predicted"/>
<evidence type="ECO:0000313" key="2">
    <source>
        <dbReference type="Proteomes" id="UP001163603"/>
    </source>
</evidence>
<protein>
    <submittedName>
        <fullName evidence="1">Uncharacterized protein</fullName>
    </submittedName>
</protein>
<name>A0ACC0ZCC5_9ROSI</name>
<gene>
    <name evidence="1" type="ORF">Pint_15287</name>
</gene>
<accession>A0ACC0ZCC5</accession>
<sequence>MCMIVAGLVRKLRRDSALIHGSFAIEQEECRRAAFFLSFIRIARYINAFLVNIIGNATKKNENSPWLGGHDLNRNR</sequence>
<organism evidence="1 2">
    <name type="scientific">Pistacia integerrima</name>
    <dbReference type="NCBI Taxonomy" id="434235"/>
    <lineage>
        <taxon>Eukaryota</taxon>
        <taxon>Viridiplantae</taxon>
        <taxon>Streptophyta</taxon>
        <taxon>Embryophyta</taxon>
        <taxon>Tracheophyta</taxon>
        <taxon>Spermatophyta</taxon>
        <taxon>Magnoliopsida</taxon>
        <taxon>eudicotyledons</taxon>
        <taxon>Gunneridae</taxon>
        <taxon>Pentapetalae</taxon>
        <taxon>rosids</taxon>
        <taxon>malvids</taxon>
        <taxon>Sapindales</taxon>
        <taxon>Anacardiaceae</taxon>
        <taxon>Pistacia</taxon>
    </lineage>
</organism>
<comment type="caution">
    <text evidence="1">The sequence shown here is derived from an EMBL/GenBank/DDBJ whole genome shotgun (WGS) entry which is preliminary data.</text>
</comment>
<reference evidence="2" key="1">
    <citation type="journal article" date="2023" name="G3 (Bethesda)">
        <title>Genome assembly and association tests identify interacting loci associated with vigor, precocity, and sex in interspecific pistachio rootstocks.</title>
        <authorList>
            <person name="Palmer W."/>
            <person name="Jacygrad E."/>
            <person name="Sagayaradj S."/>
            <person name="Cavanaugh K."/>
            <person name="Han R."/>
            <person name="Bertier L."/>
            <person name="Beede B."/>
            <person name="Kafkas S."/>
            <person name="Golino D."/>
            <person name="Preece J."/>
            <person name="Michelmore R."/>
        </authorList>
    </citation>
    <scope>NUCLEOTIDE SEQUENCE [LARGE SCALE GENOMIC DNA]</scope>
</reference>